<evidence type="ECO:0000313" key="2">
    <source>
        <dbReference type="Proteomes" id="UP000239724"/>
    </source>
</evidence>
<keyword evidence="2" id="KW-1185">Reference proteome</keyword>
<accession>A0A2S6N9R4</accession>
<dbReference type="RefSeq" id="WP_104520110.1">
    <property type="nucleotide sequence ID" value="NZ_NHRY01000191.1"/>
</dbReference>
<name>A0A2S6N9R4_RHOGL</name>
<dbReference type="OrthoDB" id="9972450at2"/>
<dbReference type="EMBL" id="NHRY01000191">
    <property type="protein sequence ID" value="PPQ31358.1"/>
    <property type="molecule type" value="Genomic_DNA"/>
</dbReference>
<sequence length="65" mass="7113">MSESNSRYVAQSLISVHGLRALAVVQERIAESRQQGDASAMARWQNVEAEINELRRNASGSGVRA</sequence>
<dbReference type="Proteomes" id="UP000239724">
    <property type="component" value="Unassembled WGS sequence"/>
</dbReference>
<organism evidence="1 2">
    <name type="scientific">Rhodopila globiformis</name>
    <name type="common">Rhodopseudomonas globiformis</name>
    <dbReference type="NCBI Taxonomy" id="1071"/>
    <lineage>
        <taxon>Bacteria</taxon>
        <taxon>Pseudomonadati</taxon>
        <taxon>Pseudomonadota</taxon>
        <taxon>Alphaproteobacteria</taxon>
        <taxon>Acetobacterales</taxon>
        <taxon>Acetobacteraceae</taxon>
        <taxon>Rhodopila</taxon>
    </lineage>
</organism>
<reference evidence="1 2" key="1">
    <citation type="journal article" date="2018" name="Arch. Microbiol.">
        <title>New insights into the metabolic potential of the phototrophic purple bacterium Rhodopila globiformis DSM 161(T) from its draft genome sequence and evidence for a vanadium-dependent nitrogenase.</title>
        <authorList>
            <person name="Imhoff J.F."/>
            <person name="Rahn T."/>
            <person name="Kunzel S."/>
            <person name="Neulinger S.C."/>
        </authorList>
    </citation>
    <scope>NUCLEOTIDE SEQUENCE [LARGE SCALE GENOMIC DNA]</scope>
    <source>
        <strain evidence="1 2">DSM 161</strain>
    </source>
</reference>
<comment type="caution">
    <text evidence="1">The sequence shown here is derived from an EMBL/GenBank/DDBJ whole genome shotgun (WGS) entry which is preliminary data.</text>
</comment>
<proteinExistence type="predicted"/>
<gene>
    <name evidence="1" type="ORF">CCS01_17475</name>
</gene>
<protein>
    <submittedName>
        <fullName evidence="1">Uncharacterized protein</fullName>
    </submittedName>
</protein>
<dbReference type="AlphaFoldDB" id="A0A2S6N9R4"/>
<evidence type="ECO:0000313" key="1">
    <source>
        <dbReference type="EMBL" id="PPQ31358.1"/>
    </source>
</evidence>